<evidence type="ECO:0000313" key="2">
    <source>
        <dbReference type="EMBL" id="KFI18360.1"/>
    </source>
</evidence>
<comment type="caution">
    <text evidence="2">The sequence shown here is derived from an EMBL/GenBank/DDBJ whole genome shotgun (WGS) entry which is preliminary data.</text>
</comment>
<dbReference type="PANTHER" id="PTHR32182">
    <property type="entry name" value="DNA REPLICATION AND REPAIR PROTEIN RECF"/>
    <property type="match status" value="1"/>
</dbReference>
<dbReference type="Proteomes" id="UP000028839">
    <property type="component" value="Unassembled WGS sequence"/>
</dbReference>
<feature type="domain" description="Endonuclease GajA/Old nuclease/RecF-like AAA" evidence="1">
    <location>
        <begin position="1"/>
        <end position="149"/>
    </location>
</feature>
<dbReference type="Gene3D" id="3.40.50.300">
    <property type="entry name" value="P-loop containing nucleotide triphosphate hydrolases"/>
    <property type="match status" value="1"/>
</dbReference>
<proteinExistence type="predicted"/>
<evidence type="ECO:0000313" key="3">
    <source>
        <dbReference type="Proteomes" id="UP000028839"/>
    </source>
</evidence>
<gene>
    <name evidence="2" type="ORF">IB75_14550</name>
</gene>
<dbReference type="SUPFAM" id="SSF52540">
    <property type="entry name" value="P-loop containing nucleoside triphosphate hydrolases"/>
    <property type="match status" value="1"/>
</dbReference>
<dbReference type="HOGENOM" id="CLU_029682_1_0_6"/>
<dbReference type="OrthoDB" id="3322489at2"/>
<dbReference type="GO" id="GO:0006302">
    <property type="term" value="P:double-strand break repair"/>
    <property type="evidence" value="ECO:0007669"/>
    <property type="project" value="TreeGrafter"/>
</dbReference>
<sequence length="168" mass="19259">MKISSLTLKNFRAYSNVFVKFDDNFNVIIGRNDVGKSTILEALEIFFNNETVKMEIGDHNVHVDDPEMSIQVSFRPEDKQYTIDTVPTDLHREYLLDENGKLTIKKSWDCSKDKLTATSLKTYIIANYPTAFEEPLISLKIADLKKLLDGYADKHVARERVAHPAISY</sequence>
<dbReference type="GO" id="GO:0000731">
    <property type="term" value="P:DNA synthesis involved in DNA repair"/>
    <property type="evidence" value="ECO:0007669"/>
    <property type="project" value="TreeGrafter"/>
</dbReference>
<organism evidence="2 3">
    <name type="scientific">Nitrosococcus oceani C-27</name>
    <dbReference type="NCBI Taxonomy" id="314279"/>
    <lineage>
        <taxon>Bacteria</taxon>
        <taxon>Pseudomonadati</taxon>
        <taxon>Pseudomonadota</taxon>
        <taxon>Gammaproteobacteria</taxon>
        <taxon>Chromatiales</taxon>
        <taxon>Chromatiaceae</taxon>
        <taxon>Nitrosococcus</taxon>
    </lineage>
</organism>
<dbReference type="EMBL" id="JPGN01000083">
    <property type="protein sequence ID" value="KFI18360.1"/>
    <property type="molecule type" value="Genomic_DNA"/>
</dbReference>
<protein>
    <recommendedName>
        <fullName evidence="1">Endonuclease GajA/Old nuclease/RecF-like AAA domain-containing protein</fullName>
    </recommendedName>
</protein>
<name>A0A0E2Z4C1_9GAMM</name>
<dbReference type="InterPro" id="IPR041685">
    <property type="entry name" value="AAA_GajA/Old/RecF-like"/>
</dbReference>
<accession>A0A0E2Z4C1</accession>
<dbReference type="InterPro" id="IPR027417">
    <property type="entry name" value="P-loop_NTPase"/>
</dbReference>
<dbReference type="Pfam" id="PF13175">
    <property type="entry name" value="AAA_15"/>
    <property type="match status" value="1"/>
</dbReference>
<dbReference type="AlphaFoldDB" id="A0A0E2Z4C1"/>
<reference evidence="2 3" key="1">
    <citation type="submission" date="2014-07" db="EMBL/GenBank/DDBJ databases">
        <title>Comparative analysis of Nitrosococcus oceani genome inventories of strains from Pacific and Atlantic gyres.</title>
        <authorList>
            <person name="Lim C.K."/>
            <person name="Wang L."/>
            <person name="Sayavedra-Soto L.A."/>
            <person name="Klotz M.G."/>
        </authorList>
    </citation>
    <scope>NUCLEOTIDE SEQUENCE [LARGE SCALE GENOMIC DNA]</scope>
    <source>
        <strain evidence="2 3">C-27</strain>
    </source>
</reference>
<evidence type="ECO:0000259" key="1">
    <source>
        <dbReference type="Pfam" id="PF13175"/>
    </source>
</evidence>
<dbReference type="PANTHER" id="PTHR32182:SF22">
    <property type="entry name" value="ATP-DEPENDENT ENDONUCLEASE, OLD FAMILY-RELATED"/>
    <property type="match status" value="1"/>
</dbReference>